<protein>
    <submittedName>
        <fullName evidence="3">Uncharacterized protein</fullName>
    </submittedName>
</protein>
<evidence type="ECO:0000313" key="5">
    <source>
        <dbReference type="Proteomes" id="UP000651837"/>
    </source>
</evidence>
<gene>
    <name evidence="2" type="ORF">HZY62_21040</name>
    <name evidence="3" type="ORF">LX92_04284</name>
</gene>
<dbReference type="AlphaFoldDB" id="A0A316DNT3"/>
<reference evidence="2 5" key="2">
    <citation type="submission" date="2020-07" db="EMBL/GenBank/DDBJ databases">
        <title>The draft genome sequence of Maribacter polysiphoniae KCTC 22021.</title>
        <authorList>
            <person name="Mu L."/>
        </authorList>
    </citation>
    <scope>NUCLEOTIDE SEQUENCE [LARGE SCALE GENOMIC DNA]</scope>
    <source>
        <strain evidence="2 5">KCTC 22021</strain>
    </source>
</reference>
<dbReference type="OrthoDB" id="1178051at2"/>
<feature type="chain" id="PRO_5016456028" evidence="1">
    <location>
        <begin position="23"/>
        <end position="135"/>
    </location>
</feature>
<evidence type="ECO:0000313" key="4">
    <source>
        <dbReference type="Proteomes" id="UP000245667"/>
    </source>
</evidence>
<accession>A0A316DNT3</accession>
<evidence type="ECO:0000313" key="3">
    <source>
        <dbReference type="EMBL" id="PWK18819.1"/>
    </source>
</evidence>
<name>A0A316DNT3_9FLAO</name>
<keyword evidence="1" id="KW-0732">Signal</keyword>
<proteinExistence type="predicted"/>
<reference evidence="3 4" key="1">
    <citation type="submission" date="2018-05" db="EMBL/GenBank/DDBJ databases">
        <title>Genomic Encyclopedia of Archaeal and Bacterial Type Strains, Phase II (KMG-II): from individual species to whole genera.</title>
        <authorList>
            <person name="Goeker M."/>
        </authorList>
    </citation>
    <scope>NUCLEOTIDE SEQUENCE [LARGE SCALE GENOMIC DNA]</scope>
    <source>
        <strain evidence="3 4">DSM 23514</strain>
    </source>
</reference>
<feature type="signal peptide" evidence="1">
    <location>
        <begin position="1"/>
        <end position="22"/>
    </location>
</feature>
<dbReference type="Proteomes" id="UP000245667">
    <property type="component" value="Unassembled WGS sequence"/>
</dbReference>
<dbReference type="EMBL" id="JACWLN010000017">
    <property type="protein sequence ID" value="MBD1263088.1"/>
    <property type="molecule type" value="Genomic_DNA"/>
</dbReference>
<sequence length="135" mass="15284">MNKKTILLGLTTGLLFVNGIFANDSKKDDDNLDINSIDYIEDDMEVELGFNTSDYLPEDFNAHEFYFDLSDVSYIKEGSIIDLDTKQYLPKGFDAYAYPSDVQSINYIDVVGDAPVVLGFDTEQYLPENFDAFSK</sequence>
<keyword evidence="5" id="KW-1185">Reference proteome</keyword>
<evidence type="ECO:0000256" key="1">
    <source>
        <dbReference type="SAM" id="SignalP"/>
    </source>
</evidence>
<organism evidence="3 4">
    <name type="scientific">Maribacter polysiphoniae</name>
    <dbReference type="NCBI Taxonomy" id="429344"/>
    <lineage>
        <taxon>Bacteria</taxon>
        <taxon>Pseudomonadati</taxon>
        <taxon>Bacteroidota</taxon>
        <taxon>Flavobacteriia</taxon>
        <taxon>Flavobacteriales</taxon>
        <taxon>Flavobacteriaceae</taxon>
        <taxon>Maribacter</taxon>
    </lineage>
</organism>
<dbReference type="RefSeq" id="WP_109654885.1">
    <property type="nucleotide sequence ID" value="NZ_JACWLN010000017.1"/>
</dbReference>
<dbReference type="Proteomes" id="UP000651837">
    <property type="component" value="Unassembled WGS sequence"/>
</dbReference>
<evidence type="ECO:0000313" key="2">
    <source>
        <dbReference type="EMBL" id="MBD1263088.1"/>
    </source>
</evidence>
<comment type="caution">
    <text evidence="3">The sequence shown here is derived from an EMBL/GenBank/DDBJ whole genome shotgun (WGS) entry which is preliminary data.</text>
</comment>
<dbReference type="EMBL" id="QGGQ01000016">
    <property type="protein sequence ID" value="PWK18819.1"/>
    <property type="molecule type" value="Genomic_DNA"/>
</dbReference>